<keyword evidence="1" id="KW-1133">Transmembrane helix</keyword>
<name>N1VZ32_9LEPT</name>
<accession>N1VZ32</accession>
<organism evidence="2 3">
    <name type="scientific">Leptospira terpstrae serovar Hualin str. LT 11-33 = ATCC 700639</name>
    <dbReference type="NCBI Taxonomy" id="1257025"/>
    <lineage>
        <taxon>Bacteria</taxon>
        <taxon>Pseudomonadati</taxon>
        <taxon>Spirochaetota</taxon>
        <taxon>Spirochaetia</taxon>
        <taxon>Leptospirales</taxon>
        <taxon>Leptospiraceae</taxon>
        <taxon>Leptospira</taxon>
    </lineage>
</organism>
<protein>
    <submittedName>
        <fullName evidence="2">Peptidase U49</fullName>
    </submittedName>
</protein>
<keyword evidence="3" id="KW-1185">Reference proteome</keyword>
<reference evidence="2" key="1">
    <citation type="submission" date="2013-03" db="EMBL/GenBank/DDBJ databases">
        <authorList>
            <person name="Harkins D.M."/>
            <person name="Durkin A.S."/>
            <person name="Brinkac L.M."/>
            <person name="Haft D.H."/>
            <person name="Selengut J.D."/>
            <person name="Sanka R."/>
            <person name="DePew J."/>
            <person name="Purushe J."/>
            <person name="Hartskeerl R.A."/>
            <person name="Ahmed A."/>
            <person name="van der Linden H."/>
            <person name="Goris M.G.A."/>
            <person name="Vinetz J.M."/>
            <person name="Sutton G.G."/>
            <person name="Nierman W.C."/>
            <person name="Fouts D.E."/>
        </authorList>
    </citation>
    <scope>NUCLEOTIDE SEQUENCE [LARGE SCALE GENOMIC DNA]</scope>
    <source>
        <strain evidence="2">LT 11-33</strain>
    </source>
</reference>
<sequence>MNKINNYTDPNVQQGEQPVRVLFFIIESFSDPKKVGFQKFLSEYQINKIIQYRNEKCSLNSIKNYNHFFMLPYINQTKAIYIRETFLSYLWGLCYATTTTYSEIIKHVDNNKPVDNRIWDRAMEVARYSKSLITKYSDWPTDLPNPEIHSLEDKEYIDLTNKIYIWAVQFILYHEIGHAKENHMSKPSTITDEIEADNFAFTELISIINRIPNYSIRETVVFGIISGIFSLFILTPFNITYKETTHPYTFNRLDKFMKLIEADQKISEDHHYWSYALIAIELCNSASSNIINWDTFSLNDDTAKARYNKSINYLNEIQPK</sequence>
<dbReference type="InterPro" id="IPR019504">
    <property type="entry name" value="Peptidase_U49_Lit_pept"/>
</dbReference>
<dbReference type="STRING" id="1257025.LEP1GSC203_0311"/>
<proteinExistence type="predicted"/>
<dbReference type="Proteomes" id="UP000012371">
    <property type="component" value="Unassembled WGS sequence"/>
</dbReference>
<comment type="caution">
    <text evidence="2">The sequence shown here is derived from an EMBL/GenBank/DDBJ whole genome shotgun (WGS) entry which is preliminary data.</text>
</comment>
<dbReference type="EMBL" id="AOGW02000012">
    <property type="protein sequence ID" value="EMY60681.1"/>
    <property type="molecule type" value="Genomic_DNA"/>
</dbReference>
<evidence type="ECO:0000256" key="1">
    <source>
        <dbReference type="SAM" id="Phobius"/>
    </source>
</evidence>
<keyword evidence="1" id="KW-0472">Membrane</keyword>
<evidence type="ECO:0000313" key="2">
    <source>
        <dbReference type="EMBL" id="EMY60681.1"/>
    </source>
</evidence>
<gene>
    <name evidence="2" type="ORF">LEP1GSC203_0311</name>
</gene>
<dbReference type="AlphaFoldDB" id="N1VZ32"/>
<dbReference type="OrthoDB" id="1094383at2"/>
<dbReference type="Pfam" id="PF10463">
    <property type="entry name" value="Peptidase_U49"/>
    <property type="match status" value="1"/>
</dbReference>
<evidence type="ECO:0000313" key="3">
    <source>
        <dbReference type="Proteomes" id="UP000012371"/>
    </source>
</evidence>
<dbReference type="RefSeq" id="WP_002974792.1">
    <property type="nucleotide sequence ID" value="NZ_AOGW02000012.1"/>
</dbReference>
<keyword evidence="1" id="KW-0812">Transmembrane</keyword>
<feature type="transmembrane region" description="Helical" evidence="1">
    <location>
        <begin position="220"/>
        <end position="241"/>
    </location>
</feature>